<evidence type="ECO:0000256" key="1">
    <source>
        <dbReference type="SAM" id="MobiDB-lite"/>
    </source>
</evidence>
<comment type="caution">
    <text evidence="2">The sequence shown here is derived from an EMBL/GenBank/DDBJ whole genome shotgun (WGS) entry which is preliminary data.</text>
</comment>
<evidence type="ECO:0000313" key="2">
    <source>
        <dbReference type="EMBL" id="TCO12723.1"/>
    </source>
</evidence>
<sequence length="324" mass="35326">MSEVTRVATPREEERDPSAGAPDGAPMQELPGWLARDAATLRAHPAFQDALRTYAGLMTRKLENAPDRVRVASEEALLLIGIALSAMHLTRDPANPRSGATLTRAQVFAARTGLASPSRVAALIGLKKRMGHWRQVDVSEDRRIKRLEPTAKGEHLAGLYARTTLTPVQLLSSGADYLTLLQTDPDFQGRFAAGAVNQYLGGVRALRAAPDVSYFMRQVAGRQIMFRLWLAFVEQDNGSRIITCPYERLAASFTVSRGHVRRMVEAGQARGLFVIHAPGGQAIEILPKFVALQEMAGSLVFAQIRQAADTAAAMTGRGRIAWDM</sequence>
<accession>A0A4R2GRI6</accession>
<dbReference type="RefSeq" id="WP_132007039.1">
    <property type="nucleotide sequence ID" value="NZ_JBHUNN010000001.1"/>
</dbReference>
<organism evidence="2 3">
    <name type="scientific">Camelimonas lactis</name>
    <dbReference type="NCBI Taxonomy" id="659006"/>
    <lineage>
        <taxon>Bacteria</taxon>
        <taxon>Pseudomonadati</taxon>
        <taxon>Pseudomonadota</taxon>
        <taxon>Alphaproteobacteria</taxon>
        <taxon>Hyphomicrobiales</taxon>
        <taxon>Chelatococcaceae</taxon>
        <taxon>Camelimonas</taxon>
    </lineage>
</organism>
<dbReference type="AlphaFoldDB" id="A0A4R2GRI6"/>
<feature type="region of interest" description="Disordered" evidence="1">
    <location>
        <begin position="1"/>
        <end position="29"/>
    </location>
</feature>
<proteinExistence type="predicted"/>
<dbReference type="OrthoDB" id="7594252at2"/>
<dbReference type="Proteomes" id="UP000294881">
    <property type="component" value="Unassembled WGS sequence"/>
</dbReference>
<protein>
    <submittedName>
        <fullName evidence="2">Uncharacterized protein</fullName>
    </submittedName>
</protein>
<name>A0A4R2GRI6_9HYPH</name>
<evidence type="ECO:0000313" key="3">
    <source>
        <dbReference type="Proteomes" id="UP000294881"/>
    </source>
</evidence>
<keyword evidence="3" id="KW-1185">Reference proteome</keyword>
<dbReference type="EMBL" id="SLWL01000008">
    <property type="protein sequence ID" value="TCO12723.1"/>
    <property type="molecule type" value="Genomic_DNA"/>
</dbReference>
<reference evidence="2 3" key="1">
    <citation type="submission" date="2019-03" db="EMBL/GenBank/DDBJ databases">
        <title>Genomic Encyclopedia of Type Strains, Phase IV (KMG-IV): sequencing the most valuable type-strain genomes for metagenomic binning, comparative biology and taxonomic classification.</title>
        <authorList>
            <person name="Goeker M."/>
        </authorList>
    </citation>
    <scope>NUCLEOTIDE SEQUENCE [LARGE SCALE GENOMIC DNA]</scope>
    <source>
        <strain evidence="2 3">DSM 22958</strain>
    </source>
</reference>
<gene>
    <name evidence="2" type="ORF">EV666_10846</name>
</gene>